<name>U2KZ22_9FIRM</name>
<dbReference type="AlphaFoldDB" id="U2KZ22"/>
<gene>
    <name evidence="1" type="ORF">RUMCAL_00236</name>
</gene>
<keyword evidence="2" id="KW-1185">Reference proteome</keyword>
<feature type="non-terminal residue" evidence="1">
    <location>
        <position position="46"/>
    </location>
</feature>
<proteinExistence type="predicted"/>
<evidence type="ECO:0000313" key="2">
    <source>
        <dbReference type="Proteomes" id="UP000016662"/>
    </source>
</evidence>
<dbReference type="EMBL" id="AWVF01000027">
    <property type="protein sequence ID" value="ERJ97370.1"/>
    <property type="molecule type" value="Genomic_DNA"/>
</dbReference>
<reference evidence="1 2" key="1">
    <citation type="submission" date="2013-07" db="EMBL/GenBank/DDBJ databases">
        <authorList>
            <person name="Weinstock G."/>
            <person name="Sodergren E."/>
            <person name="Wylie T."/>
            <person name="Fulton L."/>
            <person name="Fulton R."/>
            <person name="Fronick C."/>
            <person name="O'Laughlin M."/>
            <person name="Godfrey J."/>
            <person name="Miner T."/>
            <person name="Herter B."/>
            <person name="Appelbaum E."/>
            <person name="Cordes M."/>
            <person name="Lek S."/>
            <person name="Wollam A."/>
            <person name="Pepin K.H."/>
            <person name="Palsikar V.B."/>
            <person name="Mitreva M."/>
            <person name="Wilson R.K."/>
        </authorList>
    </citation>
    <scope>NUCLEOTIDE SEQUENCE [LARGE SCALE GENOMIC DNA]</scope>
    <source>
        <strain evidence="1 2">ATCC 27760</strain>
    </source>
</reference>
<dbReference type="Proteomes" id="UP000016662">
    <property type="component" value="Unassembled WGS sequence"/>
</dbReference>
<protein>
    <submittedName>
        <fullName evidence="1">Uncharacterized protein</fullName>
    </submittedName>
</protein>
<dbReference type="eggNOG" id="COG1484">
    <property type="taxonomic scope" value="Bacteria"/>
</dbReference>
<dbReference type="STRING" id="411473.RUMCAL_00236"/>
<comment type="caution">
    <text evidence="1">The sequence shown here is derived from an EMBL/GenBank/DDBJ whole genome shotgun (WGS) entry which is preliminary data.</text>
</comment>
<dbReference type="HOGENOM" id="CLU_3193410_0_0_9"/>
<accession>U2KZ22</accession>
<sequence length="46" mass="5508">MNSVQKEMIRLYAKQLRLPTFNNYEKVIRQLSADDGYAQFLIELMK</sequence>
<evidence type="ECO:0000313" key="1">
    <source>
        <dbReference type="EMBL" id="ERJ97370.1"/>
    </source>
</evidence>
<organism evidence="1 2">
    <name type="scientific">Ruminococcus callidus ATCC 27760</name>
    <dbReference type="NCBI Taxonomy" id="411473"/>
    <lineage>
        <taxon>Bacteria</taxon>
        <taxon>Bacillati</taxon>
        <taxon>Bacillota</taxon>
        <taxon>Clostridia</taxon>
        <taxon>Eubacteriales</taxon>
        <taxon>Oscillospiraceae</taxon>
        <taxon>Ruminococcus</taxon>
    </lineage>
</organism>